<comment type="caution">
    <text evidence="2">The sequence shown here is derived from an EMBL/GenBank/DDBJ whole genome shotgun (WGS) entry which is preliminary data.</text>
</comment>
<reference evidence="2 4" key="1">
    <citation type="submission" date="2020-09" db="EMBL/GenBank/DDBJ databases">
        <title>Draft Genomes of Bacterial Isolates from North Pond Shallow Sediments.</title>
        <authorList>
            <person name="Kiel Reese B."/>
            <person name="Mullis M."/>
            <person name="Weisend R.E."/>
        </authorList>
    </citation>
    <scope>NUCLEOTIDE SEQUENCE</scope>
    <source>
        <strain evidence="2">KJE-2</strain>
        <strain evidence="1 4">KJE-3</strain>
    </source>
</reference>
<dbReference type="PROSITE" id="PS00409">
    <property type="entry name" value="PROKAR_NTER_METHYL"/>
    <property type="match status" value="1"/>
</dbReference>
<evidence type="ECO:0000313" key="1">
    <source>
        <dbReference type="EMBL" id="MBJ7265376.1"/>
    </source>
</evidence>
<dbReference type="Proteomes" id="UP000655994">
    <property type="component" value="Unassembled WGS sequence"/>
</dbReference>
<dbReference type="EMBL" id="JAEMOP010000002">
    <property type="protein sequence ID" value="MBJ7315200.1"/>
    <property type="molecule type" value="Genomic_DNA"/>
</dbReference>
<dbReference type="EMBL" id="JAEMOS010000001">
    <property type="protein sequence ID" value="MBJ7265376.1"/>
    <property type="molecule type" value="Genomic_DNA"/>
</dbReference>
<evidence type="ECO:0000313" key="3">
    <source>
        <dbReference type="Proteomes" id="UP000621390"/>
    </source>
</evidence>
<sequence>MRGYSLVEMLIALTISAGLGALSMPLLSQQMETLLLQQASNRWLLYLHQVKAKAHKEQRSIVAELVPLDARSSVFKAMTESTYSAASPLKFYGNSGAAVPGHVRIVSDDRMIKVIISSKGRIRSCVSLGSSLPGISLC</sequence>
<accession>A0A8I1G8G9</accession>
<keyword evidence="4" id="KW-1185">Reference proteome</keyword>
<dbReference type="InterPro" id="IPR012902">
    <property type="entry name" value="N_methyl_site"/>
</dbReference>
<organism evidence="2 3">
    <name type="scientific">Idiomarina abyssalis</name>
    <dbReference type="NCBI Taxonomy" id="86102"/>
    <lineage>
        <taxon>Bacteria</taxon>
        <taxon>Pseudomonadati</taxon>
        <taxon>Pseudomonadota</taxon>
        <taxon>Gammaproteobacteria</taxon>
        <taxon>Alteromonadales</taxon>
        <taxon>Idiomarinaceae</taxon>
        <taxon>Idiomarina</taxon>
    </lineage>
</organism>
<gene>
    <name evidence="1" type="ORF">JHC10_00310</name>
    <name evidence="2" type="ORF">JHC11_04225</name>
</gene>
<dbReference type="Proteomes" id="UP000621390">
    <property type="component" value="Unassembled WGS sequence"/>
</dbReference>
<dbReference type="RefSeq" id="WP_199493092.1">
    <property type="nucleotide sequence ID" value="NZ_JAEMOO010000018.1"/>
</dbReference>
<evidence type="ECO:0000313" key="2">
    <source>
        <dbReference type="EMBL" id="MBJ7315200.1"/>
    </source>
</evidence>
<name>A0A8I1G8G9_9GAMM</name>
<proteinExistence type="predicted"/>
<dbReference type="NCBIfam" id="TIGR02532">
    <property type="entry name" value="IV_pilin_GFxxxE"/>
    <property type="match status" value="1"/>
</dbReference>
<evidence type="ECO:0000313" key="4">
    <source>
        <dbReference type="Proteomes" id="UP000655994"/>
    </source>
</evidence>
<dbReference type="AlphaFoldDB" id="A0A8I1G8G9"/>
<protein>
    <submittedName>
        <fullName evidence="2">Prepilin-type N-terminal cleavage/methylation domain-containing protein</fullName>
    </submittedName>
</protein>